<dbReference type="PANTHER" id="PTHR10566:SF113">
    <property type="entry name" value="PROTEIN ACTIVITY OF BC1 COMPLEX KINASE 7, CHLOROPLASTIC"/>
    <property type="match status" value="1"/>
</dbReference>
<name>A0ABW9GB66_9GAMM</name>
<protein>
    <recommendedName>
        <fullName evidence="13">Probable protein kinase UbiB</fullName>
        <ecNumber evidence="13">2.7.-.-</ecNumber>
    </recommendedName>
    <alternativeName>
        <fullName evidence="13">Ubiquinone biosynthesis protein UbiB</fullName>
    </alternativeName>
</protein>
<evidence type="ECO:0000256" key="11">
    <source>
        <dbReference type="ARBA" id="ARBA00022989"/>
    </source>
</evidence>
<dbReference type="RefSeq" id="WP_408624363.1">
    <property type="nucleotide sequence ID" value="NZ_JBEQCT010000006.1"/>
</dbReference>
<dbReference type="SUPFAM" id="SSF56112">
    <property type="entry name" value="Protein kinase-like (PK-like)"/>
    <property type="match status" value="1"/>
</dbReference>
<feature type="domain" description="ABC1 atypical kinase-like" evidence="14">
    <location>
        <begin position="93"/>
        <end position="341"/>
    </location>
</feature>
<comment type="similarity">
    <text evidence="2">Belongs to the protein kinase superfamily. ADCK protein kinase family.</text>
</comment>
<keyword evidence="7 13" id="KW-0812">Transmembrane</keyword>
<organism evidence="15 16">
    <name type="scientific">Celerinatantimonas yamalensis</name>
    <dbReference type="NCBI Taxonomy" id="559956"/>
    <lineage>
        <taxon>Bacteria</taxon>
        <taxon>Pseudomonadati</taxon>
        <taxon>Pseudomonadota</taxon>
        <taxon>Gammaproteobacteria</taxon>
        <taxon>Celerinatantimonadaceae</taxon>
        <taxon>Celerinatantimonas</taxon>
    </lineage>
</organism>
<evidence type="ECO:0000256" key="9">
    <source>
        <dbReference type="ARBA" id="ARBA00022777"/>
    </source>
</evidence>
<dbReference type="CDD" id="cd13972">
    <property type="entry name" value="UbiB"/>
    <property type="match status" value="1"/>
</dbReference>
<evidence type="ECO:0000256" key="2">
    <source>
        <dbReference type="ARBA" id="ARBA00009670"/>
    </source>
</evidence>
<dbReference type="NCBIfam" id="TIGR01982">
    <property type="entry name" value="UbiB"/>
    <property type="match status" value="1"/>
</dbReference>
<dbReference type="EC" id="2.7.-.-" evidence="13"/>
<evidence type="ECO:0000256" key="3">
    <source>
        <dbReference type="ARBA" id="ARBA00022475"/>
    </source>
</evidence>
<evidence type="ECO:0000256" key="1">
    <source>
        <dbReference type="ARBA" id="ARBA00005020"/>
    </source>
</evidence>
<dbReference type="InterPro" id="IPR011009">
    <property type="entry name" value="Kinase-like_dom_sf"/>
</dbReference>
<keyword evidence="5 13" id="KW-0808">Transferase</keyword>
<dbReference type="EMBL" id="JBEQCT010000006">
    <property type="protein sequence ID" value="MFM2486006.1"/>
    <property type="molecule type" value="Genomic_DNA"/>
</dbReference>
<comment type="caution">
    <text evidence="13">Lacks conserved residue(s) required for the propagation of feature annotation.</text>
</comment>
<keyword evidence="8 13" id="KW-0547">Nucleotide-binding</keyword>
<evidence type="ECO:0000256" key="10">
    <source>
        <dbReference type="ARBA" id="ARBA00022840"/>
    </source>
</evidence>
<feature type="binding site" evidence="13">
    <location>
        <position position="152"/>
    </location>
    <ligand>
        <name>ATP</name>
        <dbReference type="ChEBI" id="CHEBI:30616"/>
    </ligand>
</feature>
<evidence type="ECO:0000256" key="5">
    <source>
        <dbReference type="ARBA" id="ARBA00022679"/>
    </source>
</evidence>
<keyword evidence="9 13" id="KW-0418">Kinase</keyword>
<keyword evidence="12 13" id="KW-0472">Membrane</keyword>
<evidence type="ECO:0000256" key="13">
    <source>
        <dbReference type="HAMAP-Rule" id="MF_00414"/>
    </source>
</evidence>
<evidence type="ECO:0000256" key="7">
    <source>
        <dbReference type="ARBA" id="ARBA00022692"/>
    </source>
</evidence>
<feature type="transmembrane region" description="Helical" evidence="13">
    <location>
        <begin position="496"/>
        <end position="515"/>
    </location>
</feature>
<dbReference type="HAMAP" id="MF_00414">
    <property type="entry name" value="UbiB"/>
    <property type="match status" value="1"/>
</dbReference>
<reference evidence="15 16" key="1">
    <citation type="journal article" date="2013" name="Int. J. Syst. Evol. Microbiol.">
        <title>Celerinatantimonas yamalensis sp. nov., a cold-adapted diazotrophic bacterium from a cold permafrost brine.</title>
        <authorList>
            <person name="Shcherbakova V."/>
            <person name="Chuvilskaya N."/>
            <person name="Rivkina E."/>
            <person name="Demidov N."/>
            <person name="Uchaeva V."/>
            <person name="Suetin S."/>
            <person name="Suzina N."/>
            <person name="Gilichinsky D."/>
        </authorList>
    </citation>
    <scope>NUCLEOTIDE SEQUENCE [LARGE SCALE GENOMIC DNA]</scope>
    <source>
        <strain evidence="15 16">C7</strain>
    </source>
</reference>
<keyword evidence="15" id="KW-0830">Ubiquinone</keyword>
<evidence type="ECO:0000313" key="16">
    <source>
        <dbReference type="Proteomes" id="UP001629953"/>
    </source>
</evidence>
<feature type="binding site" evidence="13">
    <location>
        <begin position="129"/>
        <end position="137"/>
    </location>
    <ligand>
        <name>ATP</name>
        <dbReference type="ChEBI" id="CHEBI:30616"/>
    </ligand>
</feature>
<dbReference type="NCBIfam" id="NF003404">
    <property type="entry name" value="PRK04750.1"/>
    <property type="match status" value="1"/>
</dbReference>
<evidence type="ECO:0000256" key="12">
    <source>
        <dbReference type="ARBA" id="ARBA00023136"/>
    </source>
</evidence>
<evidence type="ECO:0000259" key="14">
    <source>
        <dbReference type="Pfam" id="PF03109"/>
    </source>
</evidence>
<dbReference type="Proteomes" id="UP001629953">
    <property type="component" value="Unassembled WGS sequence"/>
</dbReference>
<feature type="active site" description="Proton acceptor" evidence="13">
    <location>
        <position position="286"/>
    </location>
</feature>
<comment type="caution">
    <text evidence="15">The sequence shown here is derived from an EMBL/GenBank/DDBJ whole genome shotgun (WGS) entry which is preliminary data.</text>
</comment>
<accession>A0ABW9GB66</accession>
<dbReference type="InterPro" id="IPR050154">
    <property type="entry name" value="UbiB_kinase"/>
</dbReference>
<proteinExistence type="inferred from homology"/>
<keyword evidence="10 13" id="KW-0067">ATP-binding</keyword>
<dbReference type="Pfam" id="PF03109">
    <property type="entry name" value="ABC1"/>
    <property type="match status" value="1"/>
</dbReference>
<feature type="transmembrane region" description="Helical" evidence="13">
    <location>
        <begin position="521"/>
        <end position="537"/>
    </location>
</feature>
<dbReference type="InterPro" id="IPR004147">
    <property type="entry name" value="ABC1_dom"/>
</dbReference>
<comment type="function">
    <text evidence="13">Is probably a protein kinase regulator of UbiI activity which is involved in aerobic coenzyme Q (ubiquinone) biosynthesis.</text>
</comment>
<dbReference type="InterPro" id="IPR045308">
    <property type="entry name" value="UbiB_bact"/>
</dbReference>
<keyword evidence="16" id="KW-1185">Reference proteome</keyword>
<evidence type="ECO:0000313" key="15">
    <source>
        <dbReference type="EMBL" id="MFM2486006.1"/>
    </source>
</evidence>
<evidence type="ECO:0000256" key="8">
    <source>
        <dbReference type="ARBA" id="ARBA00022741"/>
    </source>
</evidence>
<evidence type="ECO:0000256" key="4">
    <source>
        <dbReference type="ARBA" id="ARBA00022519"/>
    </source>
</evidence>
<comment type="pathway">
    <text evidence="1 13">Cofactor biosynthesis; ubiquinone biosynthesis [regulation].</text>
</comment>
<keyword evidence="6 13" id="KW-0831">Ubiquinone biosynthesis</keyword>
<comment type="subcellular location">
    <subcellularLocation>
        <location evidence="13">Cell membrane</location>
        <topology evidence="13">Multi-pass membrane protein</topology>
    </subcellularLocation>
</comment>
<dbReference type="InterPro" id="IPR010232">
    <property type="entry name" value="UbiB"/>
</dbReference>
<keyword evidence="11 13" id="KW-1133">Transmembrane helix</keyword>
<gene>
    <name evidence="13 15" type="primary">ubiB</name>
    <name evidence="15" type="ORF">ABUE30_13220</name>
</gene>
<keyword evidence="3 13" id="KW-1003">Cell membrane</keyword>
<comment type="similarity">
    <text evidence="13">Belongs to the ABC1 family. UbiB subfamily.</text>
</comment>
<sequence>MGIKAMLRFWVIIRTMCQFGIDDAIPKRFWPWPLRFARNCLFFWPNRHKDKAIGERLRLALESLGPVFVKLGQMLSTRRDLLAPEIAQSLAMLQDQVTPFPGAAARQRIEDALGQPIEAIFSEFDVKPLASASIAQVHCATLRSNGAKVVVKVIRPKIDEIIDSDVSLMRRFARVIRLIPDARRLRPVEVIEEYRRTLLDELDLIREAANAIQLRRNFEGSNQLYIPEVYSDLCHTNVMVMERIYGIPVSDVERLVAQGTNLKLLAERGVEVFFTQVFRDSFFHADMHPGNVFVSYEHPEDPLYIGIDCGIVGTLNREDKRYLAENFLAFFHRDYRMVAQLHVDSGWVPADTNVNEFEAAIRTVCEPIFEKPLSDISFGHVLLNLFNTARRFNMEVQPQLVLLQKTLLYIEGLGRQLYPQLDLWQTAKPFLERWMRHQVGPGALLDAIKAKAPYWAEKFPEIPELIYDNLQLARRHQQNFGDLSSRYMQRQRARQASLFYGLGGSGCLISASILYSSSIELATTFATIALVLWLLGWRKLH</sequence>
<dbReference type="PANTHER" id="PTHR10566">
    <property type="entry name" value="CHAPERONE-ACTIVITY OF BC1 COMPLEX CABC1 -RELATED"/>
    <property type="match status" value="1"/>
</dbReference>
<evidence type="ECO:0000256" key="6">
    <source>
        <dbReference type="ARBA" id="ARBA00022688"/>
    </source>
</evidence>
<keyword evidence="4" id="KW-0997">Cell inner membrane</keyword>